<feature type="region of interest" description="Disordered" evidence="2">
    <location>
        <begin position="1183"/>
        <end position="1233"/>
    </location>
</feature>
<feature type="region of interest" description="Disordered" evidence="2">
    <location>
        <begin position="674"/>
        <end position="697"/>
    </location>
</feature>
<feature type="compositionally biased region" description="Basic residues" evidence="2">
    <location>
        <begin position="398"/>
        <end position="408"/>
    </location>
</feature>
<feature type="compositionally biased region" description="Polar residues" evidence="2">
    <location>
        <begin position="1220"/>
        <end position="1229"/>
    </location>
</feature>
<dbReference type="STRING" id="151549.A0A4C1XL43"/>
<feature type="domain" description="ARID" evidence="3">
    <location>
        <begin position="467"/>
        <end position="572"/>
    </location>
</feature>
<dbReference type="Proteomes" id="UP000299102">
    <property type="component" value="Unassembled WGS sequence"/>
</dbReference>
<dbReference type="EMBL" id="BGZK01000890">
    <property type="protein sequence ID" value="GBP64168.1"/>
    <property type="molecule type" value="Genomic_DNA"/>
</dbReference>
<dbReference type="PROSITE" id="PS51011">
    <property type="entry name" value="ARID"/>
    <property type="match status" value="1"/>
</dbReference>
<dbReference type="Pfam" id="PF01388">
    <property type="entry name" value="ARID"/>
    <property type="match status" value="1"/>
</dbReference>
<feature type="region of interest" description="Disordered" evidence="2">
    <location>
        <begin position="398"/>
        <end position="461"/>
    </location>
</feature>
<dbReference type="PANTHER" id="PTHR13037">
    <property type="entry name" value="FORMIN"/>
    <property type="match status" value="1"/>
</dbReference>
<dbReference type="PANTHER" id="PTHR13037:SF24">
    <property type="entry name" value="POLYCOMB PROTEIN PCL-RELATED"/>
    <property type="match status" value="1"/>
</dbReference>
<proteinExistence type="predicted"/>
<evidence type="ECO:0000259" key="3">
    <source>
        <dbReference type="PROSITE" id="PS51011"/>
    </source>
</evidence>
<protein>
    <submittedName>
        <fullName evidence="4">AT-rich interactive domain-containing protein 5B</fullName>
    </submittedName>
</protein>
<keyword evidence="5" id="KW-1185">Reference proteome</keyword>
<dbReference type="SMART" id="SM00501">
    <property type="entry name" value="BRIGHT"/>
    <property type="match status" value="1"/>
</dbReference>
<reference evidence="4 5" key="1">
    <citation type="journal article" date="2019" name="Commun. Biol.">
        <title>The bagworm genome reveals a unique fibroin gene that provides high tensile strength.</title>
        <authorList>
            <person name="Kono N."/>
            <person name="Nakamura H."/>
            <person name="Ohtoshi R."/>
            <person name="Tomita M."/>
            <person name="Numata K."/>
            <person name="Arakawa K."/>
        </authorList>
    </citation>
    <scope>NUCLEOTIDE SEQUENCE [LARGE SCALE GENOMIC DNA]</scope>
</reference>
<evidence type="ECO:0000256" key="2">
    <source>
        <dbReference type="SAM" id="MobiDB-lite"/>
    </source>
</evidence>
<feature type="compositionally biased region" description="Polar residues" evidence="2">
    <location>
        <begin position="861"/>
        <end position="872"/>
    </location>
</feature>
<evidence type="ECO:0000313" key="5">
    <source>
        <dbReference type="Proteomes" id="UP000299102"/>
    </source>
</evidence>
<organism evidence="4 5">
    <name type="scientific">Eumeta variegata</name>
    <name type="common">Bagworm moth</name>
    <name type="synonym">Eumeta japonica</name>
    <dbReference type="NCBI Taxonomy" id="151549"/>
    <lineage>
        <taxon>Eukaryota</taxon>
        <taxon>Metazoa</taxon>
        <taxon>Ecdysozoa</taxon>
        <taxon>Arthropoda</taxon>
        <taxon>Hexapoda</taxon>
        <taxon>Insecta</taxon>
        <taxon>Pterygota</taxon>
        <taxon>Neoptera</taxon>
        <taxon>Endopterygota</taxon>
        <taxon>Lepidoptera</taxon>
        <taxon>Glossata</taxon>
        <taxon>Ditrysia</taxon>
        <taxon>Tineoidea</taxon>
        <taxon>Psychidae</taxon>
        <taxon>Oiketicinae</taxon>
        <taxon>Eumeta</taxon>
    </lineage>
</organism>
<feature type="region of interest" description="Disordered" evidence="2">
    <location>
        <begin position="855"/>
        <end position="895"/>
    </location>
</feature>
<dbReference type="InterPro" id="IPR036431">
    <property type="entry name" value="ARID_dom_sf"/>
</dbReference>
<evidence type="ECO:0000256" key="1">
    <source>
        <dbReference type="ARBA" id="ARBA00022581"/>
    </source>
</evidence>
<dbReference type="SUPFAM" id="SSF46774">
    <property type="entry name" value="ARID-like"/>
    <property type="match status" value="1"/>
</dbReference>
<dbReference type="OrthoDB" id="1938591at2759"/>
<gene>
    <name evidence="4" type="primary">ARID5B</name>
    <name evidence="4" type="ORF">EVAR_35557_1</name>
</gene>
<sequence>MLFHPYLNILRYNIHLPGARCACALSGPGALHCRPNRFPASCYQFRAARVRVSASVRVAVGLRLGVTYENVTLGNVTMSHRTREARRMPCVSLPLNYDRSAARSTRELVHSLQMYCKLLSFHWRFFAAAPTKRFVPLPTTPPNSRRLSSPPPYFIGSAPPVPRARTPRPDRRLCLFRPRQGGGGCKSAKNSAGKRYNQNVLTARSAQAVVTLRATLRTYSSILRQDKRLYDEKLMSVLNLRDEVVAINEKVVLRAEDLLSWLCSGEGWRWGLRAVCRDTCAPPATPGAGAGAASTAPLHCSKLDFSDVEKEKNALKDEKDAPGVVVFSYPRYCRYRALLRRLDGIQAAWLRDSLVAALGGYAAPTHNTRILYCKETFEYPELEGHEFVCNHLAPRLKGRPRGRRRKRSRSADRDRDRDSSDSGHRTPPPAPPAEPQTPRRLSLRNGGDSKNSDEDYEDEGAACVSAEADDRAFLVQLKAFYKARSTTLNISHSLKDRHTICSLNDTFACLIVSLRALYHAVSKRGGYAAVCRERGWRRIHAALVRRPPSPTSAGRTRRDYESVTLRDHHSSATQTPQVDVRVDVSHQKIPQLKTHNNTSNISTLRYNVVRTEFRDSRLLLPFENHERRNGAKLTNGTDKQLTTPDKSNDLIETIDIAESPLREVETKLEEVKKRLRTPSPEKRADSPRSVYDFTDSKDDLNITTKPAAELNQEFLDSLPKPEAMEEEKNDAPIKISVKPVEKLIDSKPPAIIDKPLMKLAGHPLTDYLNSYVDTRYADEDLSSIVAEIAAKMNLNSHSVLAELAGQQPLSESSNVFLAQIAQKLNLGKPVSCVRSDASLGGGALAQLSSLGDKYATLPNGPHQNGVLSTGGEQKSRPVGRSSLRSVRVKPARASAPPAPLNLVPGAGAVLGPVPVPVSAPAPAPARTTPVPPLRPDSASCSPPSVFNMPPPQVTSTNHDHSDDEIVEVPYKPKTPEIIDLDEYPESPQAAKKKKLDILKERGLEVTAVPNNWSAPAAAPANLLTSHAAMLGLNPAMQHQIITQAQLFQMYNMMPPNYANGIQPPKVIQGKGIFGSSGPEKTVYGNPKDPFMPPPHILQGTPIKPARAVLTTTPTPAPAPDILDLTCKTSHTPPVQKPAVEIVRVPNVPSSSPKIGTTPQNLSKNYTLLDGKAVVGSNLEITLVSPKQNQAKPPRPPQKRSSNGKFMSNKTPTPPKEYKNFPQSHSPRATNQDRKVSNIVVPTYQINSREEANTATTAAAKSQPPSNLVDLSKMQPQGMSPYMDPSIYMTALYSSLAGQMDPRQLALYRELMAGQFRGYPNLLNMGVGSTPTTKN</sequence>
<dbReference type="InterPro" id="IPR001606">
    <property type="entry name" value="ARID_dom"/>
</dbReference>
<comment type="caution">
    <text evidence="4">The sequence shown here is derived from an EMBL/GenBank/DDBJ whole genome shotgun (WGS) entry which is preliminary data.</text>
</comment>
<dbReference type="GO" id="GO:0003677">
    <property type="term" value="F:DNA binding"/>
    <property type="evidence" value="ECO:0007669"/>
    <property type="project" value="InterPro"/>
</dbReference>
<keyword evidence="1" id="KW-0945">Host-virus interaction</keyword>
<accession>A0A4C1XL43</accession>
<feature type="compositionally biased region" description="Polar residues" evidence="2">
    <location>
        <begin position="1198"/>
        <end position="1210"/>
    </location>
</feature>
<dbReference type="SMART" id="SM01014">
    <property type="entry name" value="ARID"/>
    <property type="match status" value="1"/>
</dbReference>
<feature type="region of interest" description="Disordered" evidence="2">
    <location>
        <begin position="137"/>
        <end position="168"/>
    </location>
</feature>
<evidence type="ECO:0000313" key="4">
    <source>
        <dbReference type="EMBL" id="GBP64168.1"/>
    </source>
</evidence>
<name>A0A4C1XL43_EUMVA</name>
<dbReference type="Gene3D" id="1.10.150.60">
    <property type="entry name" value="ARID DNA-binding domain"/>
    <property type="match status" value="1"/>
</dbReference>
<dbReference type="CDD" id="cd16100">
    <property type="entry name" value="ARID"/>
    <property type="match status" value="1"/>
</dbReference>
<feature type="compositionally biased region" description="Pro residues" evidence="2">
    <location>
        <begin position="426"/>
        <end position="435"/>
    </location>
</feature>
<feature type="compositionally biased region" description="Basic and acidic residues" evidence="2">
    <location>
        <begin position="409"/>
        <end position="424"/>
    </location>
</feature>